<feature type="binding site" evidence="12">
    <location>
        <position position="115"/>
    </location>
    <ligand>
        <name>K(+)</name>
        <dbReference type="ChEBI" id="CHEBI:29103"/>
    </ligand>
</feature>
<evidence type="ECO:0000256" key="6">
    <source>
        <dbReference type="ARBA" id="ARBA00022538"/>
    </source>
</evidence>
<dbReference type="GO" id="GO:0015379">
    <property type="term" value="F:potassium:chloride symporter activity"/>
    <property type="evidence" value="ECO:0007669"/>
    <property type="project" value="InterPro"/>
</dbReference>
<evidence type="ECO:0000256" key="13">
    <source>
        <dbReference type="SAM" id="Phobius"/>
    </source>
</evidence>
<evidence type="ECO:0000256" key="1">
    <source>
        <dbReference type="ARBA" id="ARBA00004429"/>
    </source>
</evidence>
<keyword evidence="5" id="KW-0997">Cell inner membrane</keyword>
<evidence type="ECO:0000256" key="10">
    <source>
        <dbReference type="ARBA" id="ARBA00023065"/>
    </source>
</evidence>
<evidence type="ECO:0000256" key="12">
    <source>
        <dbReference type="PIRSR" id="PIRSR006247-1"/>
    </source>
</evidence>
<keyword evidence="7 13" id="KW-0812">Transmembrane</keyword>
<dbReference type="STRING" id="1642646.ING2E5A_2112"/>
<dbReference type="PANTHER" id="PTHR32024">
    <property type="entry name" value="TRK SYSTEM POTASSIUM UPTAKE PROTEIN TRKG-RELATED"/>
    <property type="match status" value="1"/>
</dbReference>
<keyword evidence="3" id="KW-0813">Transport</keyword>
<keyword evidence="4" id="KW-1003">Cell membrane</keyword>
<keyword evidence="11 13" id="KW-0472">Membrane</keyword>
<feature type="binding site" evidence="12">
    <location>
        <position position="116"/>
    </location>
    <ligand>
        <name>K(+)</name>
        <dbReference type="ChEBI" id="CHEBI:29103"/>
    </ligand>
</feature>
<feature type="binding site" evidence="12">
    <location>
        <position position="322"/>
    </location>
    <ligand>
        <name>K(+)</name>
        <dbReference type="ChEBI" id="CHEBI:29103"/>
    </ligand>
</feature>
<comment type="similarity">
    <text evidence="2">Belongs to the TrkH potassium transport family.</text>
</comment>
<feature type="transmembrane region" description="Helical" evidence="13">
    <location>
        <begin position="243"/>
        <end position="264"/>
    </location>
</feature>
<feature type="transmembrane region" description="Helical" evidence="13">
    <location>
        <begin position="73"/>
        <end position="95"/>
    </location>
</feature>
<accession>A0A1G4G8Q2</accession>
<dbReference type="GO" id="GO:0046872">
    <property type="term" value="F:metal ion binding"/>
    <property type="evidence" value="ECO:0007669"/>
    <property type="project" value="UniProtKB-KW"/>
</dbReference>
<name>A0A1G4G8Q2_9BACT</name>
<dbReference type="PIRSF" id="PIRSF006247">
    <property type="entry name" value="TrkH"/>
    <property type="match status" value="1"/>
</dbReference>
<comment type="subcellular location">
    <subcellularLocation>
        <location evidence="1">Cell inner membrane</location>
        <topology evidence="1">Multi-pass membrane protein</topology>
    </subcellularLocation>
</comment>
<feature type="transmembrane region" description="Helical" evidence="13">
    <location>
        <begin position="184"/>
        <end position="204"/>
    </location>
</feature>
<keyword evidence="6" id="KW-0633">Potassium transport</keyword>
<proteinExistence type="inferred from homology"/>
<dbReference type="InterPro" id="IPR003445">
    <property type="entry name" value="Cat_transpt"/>
</dbReference>
<dbReference type="InterPro" id="IPR004772">
    <property type="entry name" value="TrkH"/>
</dbReference>
<dbReference type="Proteomes" id="UP000178485">
    <property type="component" value="Chromosome i"/>
</dbReference>
<keyword evidence="9 13" id="KW-1133">Transmembrane helix</keyword>
<keyword evidence="10" id="KW-0406">Ion transport</keyword>
<keyword evidence="15" id="KW-1185">Reference proteome</keyword>
<reference evidence="14 15" key="1">
    <citation type="submission" date="2016-08" db="EMBL/GenBank/DDBJ databases">
        <authorList>
            <person name="Seilhamer J.J."/>
        </authorList>
    </citation>
    <scope>NUCLEOTIDE SEQUENCE [LARGE SCALE GENOMIC DNA]</scope>
    <source>
        <strain evidence="14">ING2-E5A</strain>
    </source>
</reference>
<feature type="transmembrane region" description="Helical" evidence="13">
    <location>
        <begin position="137"/>
        <end position="157"/>
    </location>
</feature>
<feature type="transmembrane region" description="Helical" evidence="13">
    <location>
        <begin position="276"/>
        <end position="296"/>
    </location>
</feature>
<dbReference type="KEGG" id="pmuc:ING2E5A_2112"/>
<feature type="transmembrane region" description="Helical" evidence="13">
    <location>
        <begin position="7"/>
        <end position="30"/>
    </location>
</feature>
<dbReference type="GO" id="GO:0005886">
    <property type="term" value="C:plasma membrane"/>
    <property type="evidence" value="ECO:0007669"/>
    <property type="project" value="UniProtKB-SubCell"/>
</dbReference>
<protein>
    <submittedName>
        <fullName evidence="14">Trk system potassium uptake protein TrkH</fullName>
    </submittedName>
</protein>
<feature type="transmembrane region" description="Helical" evidence="13">
    <location>
        <begin position="335"/>
        <end position="352"/>
    </location>
</feature>
<gene>
    <name evidence="14" type="primary">trkH</name>
    <name evidence="14" type="ORF">ING2E5A_2112</name>
</gene>
<feature type="transmembrane region" description="Helical" evidence="13">
    <location>
        <begin position="42"/>
        <end position="61"/>
    </location>
</feature>
<evidence type="ECO:0000256" key="9">
    <source>
        <dbReference type="ARBA" id="ARBA00022989"/>
    </source>
</evidence>
<evidence type="ECO:0000256" key="2">
    <source>
        <dbReference type="ARBA" id="ARBA00009137"/>
    </source>
</evidence>
<evidence type="ECO:0000256" key="7">
    <source>
        <dbReference type="ARBA" id="ARBA00022692"/>
    </source>
</evidence>
<feature type="binding site" evidence="12">
    <location>
        <position position="224"/>
    </location>
    <ligand>
        <name>K(+)</name>
        <dbReference type="ChEBI" id="CHEBI:29103"/>
    </ligand>
</feature>
<dbReference type="AlphaFoldDB" id="A0A1G4G8Q2"/>
<evidence type="ECO:0000256" key="8">
    <source>
        <dbReference type="ARBA" id="ARBA00022958"/>
    </source>
</evidence>
<dbReference type="PANTHER" id="PTHR32024:SF2">
    <property type="entry name" value="TRK SYSTEM POTASSIUM UPTAKE PROTEIN TRKG-RELATED"/>
    <property type="match status" value="1"/>
</dbReference>
<evidence type="ECO:0000256" key="3">
    <source>
        <dbReference type="ARBA" id="ARBA00022448"/>
    </source>
</evidence>
<sequence>MRNFNYWFVFSSIGLILMIESSFMLISAFVGEIYNESAVTSLYLSALATFISGLTLSLIGRKRRKEKRISQREVYLTVTLVWVLMALYGALPFLLGGAIPSFTDAFFESVCGFTTTGSSTLINLEAFPKSLHFWRSFTQWIGGIGIIIFVMSFLPLFGGGSSQFYNAEATGITKEQLRPRISDITRNMSITYLGLTVVGFLLFWAGPMDAFDAACHTFTSISTGGFSTKQASIAHFNSAYTEYVAISLMFCGGTRFLLLFNLFRHLSGKIFKDEEFRWYAFMILGFTCVITLSLYLDGNVFSSIEKTFRTVLFQVVAAITTTGYATTDFLRWGQFYWFLFLAMVLFCGSEGSTSGGMKISRLVILVKNTRVVFRRQVHPQALYMVKINGQVYANAVVEKVLAFVFLYLTIVGIGAIVLSFTGMSFNESIGTAVSSMSSYGFGLGRFGPSGNFSSATVFAKYVLCFLMIVGRLEVFTVLSLFTKSLWKR</sequence>
<evidence type="ECO:0000313" key="15">
    <source>
        <dbReference type="Proteomes" id="UP000178485"/>
    </source>
</evidence>
<dbReference type="RefSeq" id="WP_071137311.1">
    <property type="nucleotide sequence ID" value="NZ_LT608328.1"/>
</dbReference>
<keyword evidence="12" id="KW-0479">Metal-binding</keyword>
<dbReference type="EMBL" id="LT608328">
    <property type="protein sequence ID" value="SCM58926.1"/>
    <property type="molecule type" value="Genomic_DNA"/>
</dbReference>
<dbReference type="Pfam" id="PF02386">
    <property type="entry name" value="TrkH"/>
    <property type="match status" value="1"/>
</dbReference>
<feature type="transmembrane region" description="Helical" evidence="13">
    <location>
        <begin position="400"/>
        <end position="420"/>
    </location>
</feature>
<organism evidence="14 15">
    <name type="scientific">Petrimonas mucosa</name>
    <dbReference type="NCBI Taxonomy" id="1642646"/>
    <lineage>
        <taxon>Bacteria</taxon>
        <taxon>Pseudomonadati</taxon>
        <taxon>Bacteroidota</taxon>
        <taxon>Bacteroidia</taxon>
        <taxon>Bacteroidales</taxon>
        <taxon>Dysgonomonadaceae</taxon>
        <taxon>Petrimonas</taxon>
    </lineage>
</organism>
<evidence type="ECO:0000256" key="4">
    <source>
        <dbReference type="ARBA" id="ARBA00022475"/>
    </source>
</evidence>
<keyword evidence="8 12" id="KW-0630">Potassium</keyword>
<evidence type="ECO:0000256" key="11">
    <source>
        <dbReference type="ARBA" id="ARBA00023136"/>
    </source>
</evidence>
<feature type="transmembrane region" description="Helical" evidence="13">
    <location>
        <begin position="458"/>
        <end position="481"/>
    </location>
</feature>
<feature type="binding site" evidence="12">
    <location>
        <position position="321"/>
    </location>
    <ligand>
        <name>K(+)</name>
        <dbReference type="ChEBI" id="CHEBI:29103"/>
    </ligand>
</feature>
<evidence type="ECO:0000313" key="14">
    <source>
        <dbReference type="EMBL" id="SCM58926.1"/>
    </source>
</evidence>
<evidence type="ECO:0000256" key="5">
    <source>
        <dbReference type="ARBA" id="ARBA00022519"/>
    </source>
</evidence>